<protein>
    <recommendedName>
        <fullName evidence="3">NmrA-like domain-containing protein</fullName>
    </recommendedName>
</protein>
<dbReference type="Gene3D" id="3.90.25.10">
    <property type="entry name" value="UDP-galactose 4-epimerase, domain 1"/>
    <property type="match status" value="1"/>
</dbReference>
<dbReference type="EMBL" id="JAZHXI010000010">
    <property type="protein sequence ID" value="KAL2067539.1"/>
    <property type="molecule type" value="Genomic_DNA"/>
</dbReference>
<organism evidence="4 5">
    <name type="scientific">Oculimacula yallundae</name>
    <dbReference type="NCBI Taxonomy" id="86028"/>
    <lineage>
        <taxon>Eukaryota</taxon>
        <taxon>Fungi</taxon>
        <taxon>Dikarya</taxon>
        <taxon>Ascomycota</taxon>
        <taxon>Pezizomycotina</taxon>
        <taxon>Leotiomycetes</taxon>
        <taxon>Helotiales</taxon>
        <taxon>Ploettnerulaceae</taxon>
        <taxon>Oculimacula</taxon>
    </lineage>
</organism>
<evidence type="ECO:0000313" key="4">
    <source>
        <dbReference type="EMBL" id="KAL2067539.1"/>
    </source>
</evidence>
<dbReference type="SUPFAM" id="SSF51735">
    <property type="entry name" value="NAD(P)-binding Rossmann-fold domains"/>
    <property type="match status" value="1"/>
</dbReference>
<dbReference type="InterPro" id="IPR008030">
    <property type="entry name" value="NmrA-like"/>
</dbReference>
<feature type="domain" description="NmrA-like" evidence="3">
    <location>
        <begin position="6"/>
        <end position="257"/>
    </location>
</feature>
<keyword evidence="1" id="KW-0521">NADP</keyword>
<dbReference type="Proteomes" id="UP001595075">
    <property type="component" value="Unassembled WGS sequence"/>
</dbReference>
<gene>
    <name evidence="4" type="ORF">VTL71DRAFT_1964</name>
</gene>
<dbReference type="InterPro" id="IPR036291">
    <property type="entry name" value="NAD(P)-bd_dom_sf"/>
</dbReference>
<dbReference type="PANTHER" id="PTHR47706">
    <property type="entry name" value="NMRA-LIKE FAMILY PROTEIN"/>
    <property type="match status" value="1"/>
</dbReference>
<proteinExistence type="predicted"/>
<accession>A0ABR4CC62</accession>
<comment type="caution">
    <text evidence="4">The sequence shown here is derived from an EMBL/GenBank/DDBJ whole genome shotgun (WGS) entry which is preliminary data.</text>
</comment>
<keyword evidence="5" id="KW-1185">Reference proteome</keyword>
<evidence type="ECO:0000313" key="5">
    <source>
        <dbReference type="Proteomes" id="UP001595075"/>
    </source>
</evidence>
<sequence length="316" mass="34411">MATTVKENLLILGGTGYIGSYILDQIVKVKDSFGHIAIFTSPKTAETKPELLDSLRAKGVGVIVGDVQKPEDLLKAFQGVNTIVSAVGRMAIGEQVEWIKLAKQAPTVKRFFPSEYGTDIEYGPQSANEPPHQQKIKVRAALKQTSGLDYTYVVTGPYADIGGYLGPAPHAPQIGCFNVKEKRAVLIDDGNGKVSLTTPDDVGRFVVKALLHPEESRNRALKVNSFTTTPSEIVAEFEKQTGDKWRVSYTPLEKVRELEKEAHASKNPAATVFTLKRIWGEGGTLYDKRDNGLIDAEETETLADAVKKTIAAQLAA</sequence>
<dbReference type="Pfam" id="PF05368">
    <property type="entry name" value="NmrA"/>
    <property type="match status" value="1"/>
</dbReference>
<dbReference type="CDD" id="cd05259">
    <property type="entry name" value="PCBER_SDR_a"/>
    <property type="match status" value="1"/>
</dbReference>
<evidence type="ECO:0000259" key="3">
    <source>
        <dbReference type="Pfam" id="PF05368"/>
    </source>
</evidence>
<dbReference type="Gene3D" id="3.40.50.720">
    <property type="entry name" value="NAD(P)-binding Rossmann-like Domain"/>
    <property type="match status" value="1"/>
</dbReference>
<name>A0ABR4CC62_9HELO</name>
<evidence type="ECO:0000256" key="2">
    <source>
        <dbReference type="ARBA" id="ARBA00023002"/>
    </source>
</evidence>
<keyword evidence="2" id="KW-0560">Oxidoreductase</keyword>
<evidence type="ECO:0000256" key="1">
    <source>
        <dbReference type="ARBA" id="ARBA00022857"/>
    </source>
</evidence>
<dbReference type="PANTHER" id="PTHR47706:SF11">
    <property type="entry name" value="ISOFLAVONE REDUCTASE FAMILY PROTEIN (AFU_ORTHOLOGUE AFUA_1G12510)"/>
    <property type="match status" value="1"/>
</dbReference>
<dbReference type="InterPro" id="IPR045312">
    <property type="entry name" value="PCBER-like"/>
</dbReference>
<reference evidence="4 5" key="1">
    <citation type="journal article" date="2024" name="Commun. Biol.">
        <title>Comparative genomic analysis of thermophilic fungi reveals convergent evolutionary adaptations and gene losses.</title>
        <authorList>
            <person name="Steindorff A.S."/>
            <person name="Aguilar-Pontes M.V."/>
            <person name="Robinson A.J."/>
            <person name="Andreopoulos B."/>
            <person name="LaButti K."/>
            <person name="Kuo A."/>
            <person name="Mondo S."/>
            <person name="Riley R."/>
            <person name="Otillar R."/>
            <person name="Haridas S."/>
            <person name="Lipzen A."/>
            <person name="Grimwood J."/>
            <person name="Schmutz J."/>
            <person name="Clum A."/>
            <person name="Reid I.D."/>
            <person name="Moisan M.C."/>
            <person name="Butler G."/>
            <person name="Nguyen T.T.M."/>
            <person name="Dewar K."/>
            <person name="Conant G."/>
            <person name="Drula E."/>
            <person name="Henrissat B."/>
            <person name="Hansel C."/>
            <person name="Singer S."/>
            <person name="Hutchinson M.I."/>
            <person name="de Vries R.P."/>
            <person name="Natvig D.O."/>
            <person name="Powell A.J."/>
            <person name="Tsang A."/>
            <person name="Grigoriev I.V."/>
        </authorList>
    </citation>
    <scope>NUCLEOTIDE SEQUENCE [LARGE SCALE GENOMIC DNA]</scope>
    <source>
        <strain evidence="4 5">CBS 494.80</strain>
    </source>
</reference>
<dbReference type="InterPro" id="IPR051609">
    <property type="entry name" value="NmrA/Isoflavone_reductase-like"/>
</dbReference>